<dbReference type="RefSeq" id="WP_022505155.1">
    <property type="nucleotide sequence ID" value="NZ_CP039381.1"/>
</dbReference>
<evidence type="ECO:0000313" key="2">
    <source>
        <dbReference type="EMBL" id="QCT06646.1"/>
    </source>
</evidence>
<accession>A0A4P8XUD2</accession>
<feature type="domain" description="CpXC" evidence="1">
    <location>
        <begin position="9"/>
        <end position="129"/>
    </location>
</feature>
<reference evidence="2 3" key="1">
    <citation type="submission" date="2019-04" db="EMBL/GenBank/DDBJ databases">
        <authorList>
            <person name="Embree M."/>
            <person name="Gaffney J.R."/>
        </authorList>
    </citation>
    <scope>NUCLEOTIDE SEQUENCE [LARGE SCALE GENOMIC DNA]</scope>
    <source>
        <strain evidence="2 3">JE7A12</strain>
    </source>
</reference>
<dbReference type="AlphaFoldDB" id="A0A4P8XUD2"/>
<dbReference type="OrthoDB" id="9784124at2"/>
<gene>
    <name evidence="2" type="ORF">E5Z56_04380</name>
</gene>
<dbReference type="InterPro" id="IPR025682">
    <property type="entry name" value="CpXC_dom"/>
</dbReference>
<sequence>MPKTVIKEIICPQCNAVTEGKLYTSINATNNPHLRNEVLEEKIFDWTCHACGHKARLTYPLLYNDMKRRFMVYLIPDIDRFQLADNELEEEFKNLKGIRKRLAPNFNTFKEKIFIFENGLDDMAVELTKLAISESVARKLKLREVTEGYLSMYDRESNTMGFTFLTGLDKEPYIQSARLEIYSKSLAIVDELAEKDKNLMGFLTIDREWATNILYRYKRSRQRIKNKKEKE</sequence>
<dbReference type="Proteomes" id="UP000301475">
    <property type="component" value="Chromosome"/>
</dbReference>
<name>A0A4P8XUD2_9FIRM</name>
<dbReference type="Pfam" id="PF14353">
    <property type="entry name" value="CpXC"/>
    <property type="match status" value="1"/>
</dbReference>
<evidence type="ECO:0000313" key="3">
    <source>
        <dbReference type="Proteomes" id="UP000301475"/>
    </source>
</evidence>
<dbReference type="EMBL" id="CP039381">
    <property type="protein sequence ID" value="QCT06646.1"/>
    <property type="molecule type" value="Genomic_DNA"/>
</dbReference>
<evidence type="ECO:0000259" key="1">
    <source>
        <dbReference type="Pfam" id="PF14353"/>
    </source>
</evidence>
<dbReference type="KEGG" id="ruj:E5Z56_04380"/>
<protein>
    <recommendedName>
        <fullName evidence="1">CpXC domain-containing protein</fullName>
    </recommendedName>
</protein>
<organism evidence="2 3">
    <name type="scientific">Ruminococcus bovis</name>
    <dbReference type="NCBI Taxonomy" id="2564099"/>
    <lineage>
        <taxon>Bacteria</taxon>
        <taxon>Bacillati</taxon>
        <taxon>Bacillota</taxon>
        <taxon>Clostridia</taxon>
        <taxon>Eubacteriales</taxon>
        <taxon>Oscillospiraceae</taxon>
        <taxon>Ruminococcus</taxon>
    </lineage>
</organism>
<keyword evidence="3" id="KW-1185">Reference proteome</keyword>
<proteinExistence type="predicted"/>